<protein>
    <submittedName>
        <fullName evidence="2">Uncharacterized protein</fullName>
    </submittedName>
</protein>
<keyword evidence="3" id="KW-1185">Reference proteome</keyword>
<evidence type="ECO:0000256" key="1">
    <source>
        <dbReference type="SAM" id="MobiDB-lite"/>
    </source>
</evidence>
<proteinExistence type="predicted"/>
<dbReference type="EMBL" id="CAJNJA010052741">
    <property type="protein sequence ID" value="CAE7847859.1"/>
    <property type="molecule type" value="Genomic_DNA"/>
</dbReference>
<feature type="non-terminal residue" evidence="2">
    <location>
        <position position="601"/>
    </location>
</feature>
<organism evidence="2 3">
    <name type="scientific">Symbiodinium necroappetens</name>
    <dbReference type="NCBI Taxonomy" id="1628268"/>
    <lineage>
        <taxon>Eukaryota</taxon>
        <taxon>Sar</taxon>
        <taxon>Alveolata</taxon>
        <taxon>Dinophyceae</taxon>
        <taxon>Suessiales</taxon>
        <taxon>Symbiodiniaceae</taxon>
        <taxon>Symbiodinium</taxon>
    </lineage>
</organism>
<feature type="region of interest" description="Disordered" evidence="1">
    <location>
        <begin position="1"/>
        <end position="34"/>
    </location>
</feature>
<sequence>MPDEPEPQQASEAGGPAAGEPERATPAPEPRRSLCQHLLDLLGIFPHFPLPGLLAANKPKPPPQTVPTDPGPSSEPLPKAAAPAPEPEPKQPEPPRQPVHMTPAQMRMVRQISKQCKGTMMSLERRNEPQMLRSFWKHYPSYRVQPLLQKRYHELLEARAFNEWLENRRIRKEGEEYTDTVGRLTDAVNRRVPQLRFAPAARAGVQRAGRDIAAGRNTQESGEDGGEVLGYIEEGEPLPVELPKRNASIYMASHFYLDDFPQSSEPLSDQPLPHTHVNPAEAFEAEEMLRQRSFFSDTSSDFGGTDTAQALRRDGFDAPQPPSFGSRLRESGAHAAETAIAGLGVGAGQYAESAAHRGLDRGERWLDRTLRVPPAEGLAPSPDEAAVDPQDIEAFTQGQAAASAGEAAAVAEGGGTLALLGEAALGTAAGMGAAAGGLAVAGAGGGTDSDQSRPSSAVDIQTLNGMQESALVRPAAERPRTCVNASGMENVTQAVNDELMQSLDYKLATSNVNYVQSRRDVQYYPSSLSTFTPTTSRVARIPLTSGMDFIDPESVKIAFRVRNNNTDADGLFPGTIEPSCFIKRVQLYSNGQRTDDISEYG</sequence>
<evidence type="ECO:0000313" key="3">
    <source>
        <dbReference type="Proteomes" id="UP000601435"/>
    </source>
</evidence>
<dbReference type="Proteomes" id="UP000601435">
    <property type="component" value="Unassembled WGS sequence"/>
</dbReference>
<evidence type="ECO:0000313" key="2">
    <source>
        <dbReference type="EMBL" id="CAE7847859.1"/>
    </source>
</evidence>
<comment type="caution">
    <text evidence="2">The sequence shown here is derived from an EMBL/GenBank/DDBJ whole genome shotgun (WGS) entry which is preliminary data.</text>
</comment>
<reference evidence="2" key="1">
    <citation type="submission" date="2021-02" db="EMBL/GenBank/DDBJ databases">
        <authorList>
            <person name="Dougan E. K."/>
            <person name="Rhodes N."/>
            <person name="Thang M."/>
            <person name="Chan C."/>
        </authorList>
    </citation>
    <scope>NUCLEOTIDE SEQUENCE</scope>
</reference>
<dbReference type="AlphaFoldDB" id="A0A813A3W8"/>
<accession>A0A813A3W8</accession>
<feature type="compositionally biased region" description="Pro residues" evidence="1">
    <location>
        <begin position="59"/>
        <end position="75"/>
    </location>
</feature>
<dbReference type="OrthoDB" id="442713at2759"/>
<name>A0A813A3W8_9DINO</name>
<gene>
    <name evidence="2" type="ORF">SNEC2469_LOCUS26169</name>
</gene>
<feature type="region of interest" description="Disordered" evidence="1">
    <location>
        <begin position="55"/>
        <end position="99"/>
    </location>
</feature>